<dbReference type="RefSeq" id="WP_191038137.1">
    <property type="nucleotide sequence ID" value="NZ_JACXAA010000002.1"/>
</dbReference>
<dbReference type="EMBL" id="JACXAA010000002">
    <property type="protein sequence ID" value="MBD2752501.1"/>
    <property type="molecule type" value="Genomic_DNA"/>
</dbReference>
<evidence type="ECO:0000313" key="1">
    <source>
        <dbReference type="EMBL" id="MBD2752501.1"/>
    </source>
</evidence>
<keyword evidence="2" id="KW-1185">Reference proteome</keyword>
<organism evidence="1 2">
    <name type="scientific">Spirosoma validum</name>
    <dbReference type="NCBI Taxonomy" id="2771355"/>
    <lineage>
        <taxon>Bacteria</taxon>
        <taxon>Pseudomonadati</taxon>
        <taxon>Bacteroidota</taxon>
        <taxon>Cytophagia</taxon>
        <taxon>Cytophagales</taxon>
        <taxon>Cytophagaceae</taxon>
        <taxon>Spirosoma</taxon>
    </lineage>
</organism>
<sequence>MQNVLHQNPLSAWKHLCSAGGIELDGRDEGLDKKIHLALNPSSRSLEDALSGATMNEFLSAFFAGIHPFILIFRDILDFFENADATKGQAQWMLQVDNVDVSLEHFRDWIETWSKIENVKQEVSALVFQDTGELLGILRKPNVVEKQLQLSLRNELLSLPQDVQEWTRAYNSGKYLPLPKSLSSPDFPGELRESVSIAQAIASILINSKMTQGELRQTLVKQAYPQGESMNSIDFWAIVHRETDYLLRSLVIALSSCGTLLKPVELAELSVELNTFIDKYPKVPLEMEIHLSDFDSILSLPIWKKRYELYSVWIATEIIKALHGHNIELHHDKGRIAFAFHETLIATVHSAKDPFILVSERRSPLFDPIGKGRSSAVQPDYGLWKTRKGQEDCAMVIEVKHYKKSSKKNFVDLFVDYARAFCLAEVYLVNHGPTGKVIEGVKSISTNLANRCHPIQHLTPLNTEAREKFAVAVRKCIGEPQKVMLVKNQGVVKTVVFDVSASMNTLLNSSAADELKSSILGIDQLQNLVAVDYRLVGNFPVSEAGFADLLKSGGGYTDLKRAVQTLLIDNSIIIIVTDTEGLETLNGLNVVTHEYQKYAPKELKICVCIK</sequence>
<protein>
    <submittedName>
        <fullName evidence="1">Uncharacterized protein</fullName>
    </submittedName>
</protein>
<reference evidence="1" key="1">
    <citation type="submission" date="2020-09" db="EMBL/GenBank/DDBJ databases">
        <authorList>
            <person name="Kim M.K."/>
        </authorList>
    </citation>
    <scope>NUCLEOTIDE SEQUENCE</scope>
    <source>
        <strain evidence="1">BT704</strain>
    </source>
</reference>
<evidence type="ECO:0000313" key="2">
    <source>
        <dbReference type="Proteomes" id="UP000653797"/>
    </source>
</evidence>
<gene>
    <name evidence="1" type="ORF">IC230_06345</name>
</gene>
<name>A0A927GCI3_9BACT</name>
<dbReference type="AlphaFoldDB" id="A0A927GCI3"/>
<proteinExistence type="predicted"/>
<comment type="caution">
    <text evidence="1">The sequence shown here is derived from an EMBL/GenBank/DDBJ whole genome shotgun (WGS) entry which is preliminary data.</text>
</comment>
<accession>A0A927GCI3</accession>
<dbReference type="Proteomes" id="UP000653797">
    <property type="component" value="Unassembled WGS sequence"/>
</dbReference>